<evidence type="ECO:0000313" key="3">
    <source>
        <dbReference type="Proteomes" id="UP001077662"/>
    </source>
</evidence>
<accession>A0AAP3DHV9</accession>
<dbReference type="Gene3D" id="3.40.630.30">
    <property type="match status" value="1"/>
</dbReference>
<evidence type="ECO:0000259" key="1">
    <source>
        <dbReference type="PROSITE" id="PS51186"/>
    </source>
</evidence>
<reference evidence="2" key="1">
    <citation type="submission" date="2022-09" db="EMBL/GenBank/DDBJ databases">
        <title>Genome analysis and characterization of larvicidal activity of Brevibacillus strains.</title>
        <authorList>
            <person name="Patrusheva E.V."/>
            <person name="Izotova A.O."/>
            <person name="Toshchakov S.V."/>
            <person name="Sineoky S.P."/>
        </authorList>
    </citation>
    <scope>NUCLEOTIDE SEQUENCE</scope>
    <source>
        <strain evidence="2">VKPM_B-13247</strain>
    </source>
</reference>
<evidence type="ECO:0000313" key="2">
    <source>
        <dbReference type="EMBL" id="MCZ0807942.1"/>
    </source>
</evidence>
<sequence>MKIELVKVSMHQKMVLRHLLELYQYDFSEFDYADVNEHGLYDYKCLDHYWTEPDRIPFFIKVDEKYAGFVLLRKLKNQDLEYYSMAEFFIMRKYRKRGIGKEVAFRLFHQFQGEWEISEIEQNISAQKFWRALISEYTNNNYQELRREDWDGPIQKFSSIGIQKRGGE</sequence>
<dbReference type="EMBL" id="JAPTNE010000016">
    <property type="protein sequence ID" value="MCZ0807942.1"/>
    <property type="molecule type" value="Genomic_DNA"/>
</dbReference>
<name>A0AAP3DHV9_BRELA</name>
<protein>
    <submittedName>
        <fullName evidence="2">GNAT family N-acetyltransferase</fullName>
        <ecNumber evidence="2">2.3.1.-</ecNumber>
    </submittedName>
</protein>
<dbReference type="CDD" id="cd04301">
    <property type="entry name" value="NAT_SF"/>
    <property type="match status" value="1"/>
</dbReference>
<dbReference type="PROSITE" id="PS51186">
    <property type="entry name" value="GNAT"/>
    <property type="match status" value="1"/>
</dbReference>
<dbReference type="SUPFAM" id="SSF55729">
    <property type="entry name" value="Acyl-CoA N-acyltransferases (Nat)"/>
    <property type="match status" value="1"/>
</dbReference>
<dbReference type="EC" id="2.3.1.-" evidence="2"/>
<proteinExistence type="predicted"/>
<dbReference type="Pfam" id="PF00583">
    <property type="entry name" value="Acetyltransf_1"/>
    <property type="match status" value="1"/>
</dbReference>
<organism evidence="2 3">
    <name type="scientific">Brevibacillus laterosporus</name>
    <name type="common">Bacillus laterosporus</name>
    <dbReference type="NCBI Taxonomy" id="1465"/>
    <lineage>
        <taxon>Bacteria</taxon>
        <taxon>Bacillati</taxon>
        <taxon>Bacillota</taxon>
        <taxon>Bacilli</taxon>
        <taxon>Bacillales</taxon>
        <taxon>Paenibacillaceae</taxon>
        <taxon>Brevibacillus</taxon>
    </lineage>
</organism>
<dbReference type="Proteomes" id="UP001077662">
    <property type="component" value="Unassembled WGS sequence"/>
</dbReference>
<comment type="caution">
    <text evidence="2">The sequence shown here is derived from an EMBL/GenBank/DDBJ whole genome shotgun (WGS) entry which is preliminary data.</text>
</comment>
<keyword evidence="2" id="KW-0012">Acyltransferase</keyword>
<dbReference type="GO" id="GO:0016747">
    <property type="term" value="F:acyltransferase activity, transferring groups other than amino-acyl groups"/>
    <property type="evidence" value="ECO:0007669"/>
    <property type="project" value="InterPro"/>
</dbReference>
<dbReference type="RefSeq" id="WP_258433818.1">
    <property type="nucleotide sequence ID" value="NZ_JANSGW010000016.1"/>
</dbReference>
<gene>
    <name evidence="2" type="ORF">O0554_13650</name>
</gene>
<keyword evidence="2" id="KW-0808">Transferase</keyword>
<dbReference type="AlphaFoldDB" id="A0AAP3DHV9"/>
<feature type="domain" description="N-acetyltransferase" evidence="1">
    <location>
        <begin position="14"/>
        <end position="167"/>
    </location>
</feature>
<dbReference type="InterPro" id="IPR016181">
    <property type="entry name" value="Acyl_CoA_acyltransferase"/>
</dbReference>
<dbReference type="InterPro" id="IPR000182">
    <property type="entry name" value="GNAT_dom"/>
</dbReference>